<protein>
    <submittedName>
        <fullName evidence="2">Uncharacterized protein</fullName>
    </submittedName>
</protein>
<keyword evidence="1" id="KW-0472">Membrane</keyword>
<gene>
    <name evidence="2" type="ORF">HMPREF1080_02719</name>
</gene>
<evidence type="ECO:0000313" key="2">
    <source>
        <dbReference type="EMBL" id="EIY95747.1"/>
    </source>
</evidence>
<evidence type="ECO:0000313" key="3">
    <source>
        <dbReference type="Proteomes" id="UP000003917"/>
    </source>
</evidence>
<keyword evidence="1" id="KW-1133">Transmembrane helix</keyword>
<accession>I9B7S0</accession>
<dbReference type="EMBL" id="AGXP01000028">
    <property type="protein sequence ID" value="EIY95747.1"/>
    <property type="molecule type" value="Genomic_DNA"/>
</dbReference>
<comment type="caution">
    <text evidence="2">The sequence shown here is derived from an EMBL/GenBank/DDBJ whole genome shotgun (WGS) entry which is preliminary data.</text>
</comment>
<proteinExistence type="predicted"/>
<name>I9B7S0_BACFG</name>
<keyword evidence="1" id="KW-0812">Transmembrane</keyword>
<feature type="transmembrane region" description="Helical" evidence="1">
    <location>
        <begin position="20"/>
        <end position="44"/>
    </location>
</feature>
<reference evidence="2 3" key="1">
    <citation type="submission" date="2012-02" db="EMBL/GenBank/DDBJ databases">
        <title>The Genome Sequence of Bacteroides fragilis CL05T12C13.</title>
        <authorList>
            <consortium name="The Broad Institute Genome Sequencing Platform"/>
            <person name="Earl A."/>
            <person name="Ward D."/>
            <person name="Feldgarden M."/>
            <person name="Gevers D."/>
            <person name="Zitomersky N.L."/>
            <person name="Coyne M.J."/>
            <person name="Comstock L.E."/>
            <person name="Young S.K."/>
            <person name="Zeng Q."/>
            <person name="Gargeya S."/>
            <person name="Fitzgerald M."/>
            <person name="Haas B."/>
            <person name="Abouelleil A."/>
            <person name="Alvarado L."/>
            <person name="Arachchi H.M."/>
            <person name="Berlin A."/>
            <person name="Chapman S.B."/>
            <person name="Gearin G."/>
            <person name="Goldberg J."/>
            <person name="Griggs A."/>
            <person name="Gujja S."/>
            <person name="Hansen M."/>
            <person name="Heiman D."/>
            <person name="Howarth C."/>
            <person name="Larimer J."/>
            <person name="Lui A."/>
            <person name="MacDonald P.J.P."/>
            <person name="McCowen C."/>
            <person name="Montmayeur A."/>
            <person name="Murphy C."/>
            <person name="Neiman D."/>
            <person name="Pearson M."/>
            <person name="Priest M."/>
            <person name="Roberts A."/>
            <person name="Saif S."/>
            <person name="Shea T."/>
            <person name="Sisk P."/>
            <person name="Stolte C."/>
            <person name="Sykes S."/>
            <person name="Wortman J."/>
            <person name="Nusbaum C."/>
            <person name="Birren B."/>
        </authorList>
    </citation>
    <scope>NUCLEOTIDE SEQUENCE [LARGE SCALE GENOMIC DNA]</scope>
    <source>
        <strain evidence="2 3">CL05T12C13</strain>
    </source>
</reference>
<dbReference type="Proteomes" id="UP000003917">
    <property type="component" value="Unassembled WGS sequence"/>
</dbReference>
<sequence length="79" mass="9270">MNYDNILYLYNEYLIWMDSYIITFGRVVIIMELIVSCLGLNCVYCSDFSYGMAKIINRLAKQYYTLPTYALSKIYSTGM</sequence>
<organism evidence="2 3">
    <name type="scientific">Bacteroides fragilis CL05T12C13</name>
    <dbReference type="NCBI Taxonomy" id="997881"/>
    <lineage>
        <taxon>Bacteria</taxon>
        <taxon>Pseudomonadati</taxon>
        <taxon>Bacteroidota</taxon>
        <taxon>Bacteroidia</taxon>
        <taxon>Bacteroidales</taxon>
        <taxon>Bacteroidaceae</taxon>
        <taxon>Bacteroides</taxon>
    </lineage>
</organism>
<evidence type="ECO:0000256" key="1">
    <source>
        <dbReference type="SAM" id="Phobius"/>
    </source>
</evidence>
<dbReference type="AlphaFoldDB" id="I9B7S0"/>
<dbReference type="HOGENOM" id="CLU_2598684_0_0_10"/>